<sequence length="16" mass="1826">MSISMVQPIYLCCLQP</sequence>
<dbReference type="EMBL" id="GBRH01158584">
    <property type="protein sequence ID" value="JAE39312.1"/>
    <property type="molecule type" value="Transcribed_RNA"/>
</dbReference>
<reference evidence="1" key="2">
    <citation type="journal article" date="2015" name="Data Brief">
        <title>Shoot transcriptome of the giant reed, Arundo donax.</title>
        <authorList>
            <person name="Barrero R.A."/>
            <person name="Guerrero F.D."/>
            <person name="Moolhuijzen P."/>
            <person name="Goolsby J.A."/>
            <person name="Tidwell J."/>
            <person name="Bellgard S.E."/>
            <person name="Bellgard M.I."/>
        </authorList>
    </citation>
    <scope>NUCLEOTIDE SEQUENCE</scope>
    <source>
        <tissue evidence="1">Shoot tissue taken approximately 20 cm above the soil surface</tissue>
    </source>
</reference>
<accession>A0A0A9HRF9</accession>
<dbReference type="AlphaFoldDB" id="A0A0A9HRF9"/>
<proteinExistence type="predicted"/>
<protein>
    <submittedName>
        <fullName evidence="1">Uncharacterized protein</fullName>
    </submittedName>
</protein>
<name>A0A0A9HRF9_ARUDO</name>
<organism evidence="1">
    <name type="scientific">Arundo donax</name>
    <name type="common">Giant reed</name>
    <name type="synonym">Donax arundinaceus</name>
    <dbReference type="NCBI Taxonomy" id="35708"/>
    <lineage>
        <taxon>Eukaryota</taxon>
        <taxon>Viridiplantae</taxon>
        <taxon>Streptophyta</taxon>
        <taxon>Embryophyta</taxon>
        <taxon>Tracheophyta</taxon>
        <taxon>Spermatophyta</taxon>
        <taxon>Magnoliopsida</taxon>
        <taxon>Liliopsida</taxon>
        <taxon>Poales</taxon>
        <taxon>Poaceae</taxon>
        <taxon>PACMAD clade</taxon>
        <taxon>Arundinoideae</taxon>
        <taxon>Arundineae</taxon>
        <taxon>Arundo</taxon>
    </lineage>
</organism>
<evidence type="ECO:0000313" key="1">
    <source>
        <dbReference type="EMBL" id="JAE39312.1"/>
    </source>
</evidence>
<reference evidence="1" key="1">
    <citation type="submission" date="2014-09" db="EMBL/GenBank/DDBJ databases">
        <authorList>
            <person name="Magalhaes I.L.F."/>
            <person name="Oliveira U."/>
            <person name="Santos F.R."/>
            <person name="Vidigal T.H.D.A."/>
            <person name="Brescovit A.D."/>
            <person name="Santos A.J."/>
        </authorList>
    </citation>
    <scope>NUCLEOTIDE SEQUENCE</scope>
    <source>
        <tissue evidence="1">Shoot tissue taken approximately 20 cm above the soil surface</tissue>
    </source>
</reference>